<organism evidence="5 6">
    <name type="scientific">Paeniroseomonas aquatica</name>
    <dbReference type="NCBI Taxonomy" id="373043"/>
    <lineage>
        <taxon>Bacteria</taxon>
        <taxon>Pseudomonadati</taxon>
        <taxon>Pseudomonadota</taxon>
        <taxon>Alphaproteobacteria</taxon>
        <taxon>Acetobacterales</taxon>
        <taxon>Acetobacteraceae</taxon>
        <taxon>Paeniroseomonas</taxon>
    </lineage>
</organism>
<dbReference type="SUPFAM" id="SSF48008">
    <property type="entry name" value="GntR ligand-binding domain-like"/>
    <property type="match status" value="1"/>
</dbReference>
<dbReference type="SMART" id="SM00895">
    <property type="entry name" value="FCD"/>
    <property type="match status" value="1"/>
</dbReference>
<comment type="caution">
    <text evidence="5">The sequence shown here is derived from an EMBL/GenBank/DDBJ whole genome shotgun (WGS) entry which is preliminary data.</text>
</comment>
<keyword evidence="3" id="KW-0804">Transcription</keyword>
<dbReference type="Gene3D" id="1.10.10.10">
    <property type="entry name" value="Winged helix-like DNA-binding domain superfamily/Winged helix DNA-binding domain"/>
    <property type="match status" value="1"/>
</dbReference>
<evidence type="ECO:0000313" key="6">
    <source>
        <dbReference type="Proteomes" id="UP001529369"/>
    </source>
</evidence>
<dbReference type="RefSeq" id="WP_290319309.1">
    <property type="nucleotide sequence ID" value="NZ_JAUFPN010000191.1"/>
</dbReference>
<dbReference type="InterPro" id="IPR000524">
    <property type="entry name" value="Tscrpt_reg_HTH_GntR"/>
</dbReference>
<keyword evidence="2" id="KW-0238">DNA-binding</keyword>
<dbReference type="InterPro" id="IPR000485">
    <property type="entry name" value="AsnC-type_HTH_dom"/>
</dbReference>
<dbReference type="Pfam" id="PF07729">
    <property type="entry name" value="FCD"/>
    <property type="match status" value="1"/>
</dbReference>
<keyword evidence="1" id="KW-0805">Transcription regulation</keyword>
<feature type="domain" description="HTH gntR-type" evidence="4">
    <location>
        <begin position="1"/>
        <end position="66"/>
    </location>
</feature>
<dbReference type="PANTHER" id="PTHR43537:SF24">
    <property type="entry name" value="GLUCONATE OPERON TRANSCRIPTIONAL REPRESSOR"/>
    <property type="match status" value="1"/>
</dbReference>
<dbReference type="SUPFAM" id="SSF46785">
    <property type="entry name" value="Winged helix' DNA-binding domain"/>
    <property type="match status" value="1"/>
</dbReference>
<dbReference type="Gene3D" id="1.20.120.530">
    <property type="entry name" value="GntR ligand-binding domain-like"/>
    <property type="match status" value="1"/>
</dbReference>
<keyword evidence="6" id="KW-1185">Reference proteome</keyword>
<proteinExistence type="predicted"/>
<dbReference type="InterPro" id="IPR036390">
    <property type="entry name" value="WH_DNA-bd_sf"/>
</dbReference>
<evidence type="ECO:0000256" key="3">
    <source>
        <dbReference type="ARBA" id="ARBA00023163"/>
    </source>
</evidence>
<sequence>MVEQAAEAIVAAAVRGLFLPGDRLVEAEIARDLGISRVPVREALRLLESQGIVASTPYKGMRLMQVSNAGVASLMRLRLALESLAVQEALRASGGAERFARMSLAAEVYAQACRLGDPAPIVLADEDFHAELCRASGNAPLLALWQSLARQLAVIWGLAQQGGPRAAAEEEHRTLVAAMEAGQEAVALATLDLHINWHRQINFEQVVAERRLRPAGL</sequence>
<dbReference type="PRINTS" id="PR00035">
    <property type="entry name" value="HTHGNTR"/>
</dbReference>
<dbReference type="Proteomes" id="UP001529369">
    <property type="component" value="Unassembled WGS sequence"/>
</dbReference>
<dbReference type="InterPro" id="IPR008920">
    <property type="entry name" value="TF_FadR/GntR_C"/>
</dbReference>
<dbReference type="PANTHER" id="PTHR43537">
    <property type="entry name" value="TRANSCRIPTIONAL REGULATOR, GNTR FAMILY"/>
    <property type="match status" value="1"/>
</dbReference>
<name>A0ABT8AC78_9PROT</name>
<evidence type="ECO:0000313" key="5">
    <source>
        <dbReference type="EMBL" id="MDN3567288.1"/>
    </source>
</evidence>
<dbReference type="EMBL" id="JAUFPN010000191">
    <property type="protein sequence ID" value="MDN3567288.1"/>
    <property type="molecule type" value="Genomic_DNA"/>
</dbReference>
<protein>
    <submittedName>
        <fullName evidence="5">GntR family transcriptional regulator</fullName>
    </submittedName>
</protein>
<dbReference type="SMART" id="SM00345">
    <property type="entry name" value="HTH_GNTR"/>
    <property type="match status" value="1"/>
</dbReference>
<dbReference type="Pfam" id="PF00392">
    <property type="entry name" value="GntR"/>
    <property type="match status" value="1"/>
</dbReference>
<dbReference type="InterPro" id="IPR011711">
    <property type="entry name" value="GntR_C"/>
</dbReference>
<gene>
    <name evidence="5" type="ORF">QWZ14_23155</name>
</gene>
<evidence type="ECO:0000256" key="2">
    <source>
        <dbReference type="ARBA" id="ARBA00023125"/>
    </source>
</evidence>
<dbReference type="PROSITE" id="PS50949">
    <property type="entry name" value="HTH_GNTR"/>
    <property type="match status" value="1"/>
</dbReference>
<accession>A0ABT8AC78</accession>
<evidence type="ECO:0000259" key="4">
    <source>
        <dbReference type="PROSITE" id="PS50949"/>
    </source>
</evidence>
<dbReference type="InterPro" id="IPR036388">
    <property type="entry name" value="WH-like_DNA-bd_sf"/>
</dbReference>
<dbReference type="PRINTS" id="PR00033">
    <property type="entry name" value="HTHASNC"/>
</dbReference>
<reference evidence="6" key="1">
    <citation type="journal article" date="2019" name="Int. J. Syst. Evol. Microbiol.">
        <title>The Global Catalogue of Microorganisms (GCM) 10K type strain sequencing project: providing services to taxonomists for standard genome sequencing and annotation.</title>
        <authorList>
            <consortium name="The Broad Institute Genomics Platform"/>
            <consortium name="The Broad Institute Genome Sequencing Center for Infectious Disease"/>
            <person name="Wu L."/>
            <person name="Ma J."/>
        </authorList>
    </citation>
    <scope>NUCLEOTIDE SEQUENCE [LARGE SCALE GENOMIC DNA]</scope>
    <source>
        <strain evidence="6">CECT 7131</strain>
    </source>
</reference>
<evidence type="ECO:0000256" key="1">
    <source>
        <dbReference type="ARBA" id="ARBA00023015"/>
    </source>
</evidence>